<evidence type="ECO:0000259" key="6">
    <source>
        <dbReference type="Pfam" id="PF13844"/>
    </source>
</evidence>
<keyword evidence="7" id="KW-0328">Glycosyltransferase</keyword>
<dbReference type="OrthoDB" id="421121at2759"/>
<dbReference type="GO" id="GO:0006493">
    <property type="term" value="P:protein O-linked glycosylation"/>
    <property type="evidence" value="ECO:0007669"/>
    <property type="project" value="TreeGrafter"/>
</dbReference>
<dbReference type="STRING" id="1890364.A0A2P6MQ75"/>
<dbReference type="EMBL" id="MDYQ01000539">
    <property type="protein sequence ID" value="PRP73842.1"/>
    <property type="molecule type" value="Genomic_DNA"/>
</dbReference>
<keyword evidence="3" id="KW-0677">Repeat</keyword>
<protein>
    <submittedName>
        <fullName evidence="7">Putative UDP-N-acetylglucosamine-peptide N-acetylglucosaminyltransferase</fullName>
    </submittedName>
</protein>
<dbReference type="Proteomes" id="UP000241769">
    <property type="component" value="Unassembled WGS sequence"/>
</dbReference>
<sequence length="667" mass="77239">MSKNWSNIIRDGLQHFLNRSQQEEILRQEKLDKEIAAKEINEFVRKADVAKREKRWADALKSLDQGLAKYPKSDQLNGQKGGYYFDREDWKNSAEWFKNAYELNPGEPRWAQLAANGFEKMEDEVQAQYFLRATYKHKKSLHTLMSMASLKRKFNNMEGFSGIINEIMEECYDLIERGKNVPMNPFSALHYPFTAREIYLIAKGFTDRLSMYASSYLKGNKLPLPTWDGKRKIRVGYVSPDIRQHAVGIVIRSMFGFHDKERFETFVYSTYDKSGPNSDIYKKIKAEADHLIDLHEPDTYKAAKRINDDQIDILVDIGLFTAHARMDVFGLRPAPISVAWLGSKYYDYIIGDSFAVPPQYEEFYAEKLVAMPHSYHIFDHKQYYKEPGPVPAITQSMFHTPIPKDTVHDRPFFFCNHANNYRMDPYIFSDWMNIVQQTPNSTLILKYYNENSRKNAQKQASYYKGIRMHPEGGPSETNEWYSIIFQKGGGMDHVTSKSICDLFLDVPLYNGHSTSAIPIVTKPLQTMAARAAGSFARTSGNHHGIANSSKEYIELAVKFGTEKKEMQRVKRELQERRMDNPLFDTHLFVKHLEAAYTEMMVIHHNEKSSPRRIQVPNLVHKYGARVMREKKQKEEREKEEGEERRGKDGGDHKQPAGREAGPAQPKT</sequence>
<feature type="domain" description="O-GlcNAc transferase C-terminal" evidence="6">
    <location>
        <begin position="409"/>
        <end position="591"/>
    </location>
</feature>
<gene>
    <name evidence="7" type="ORF">PROFUN_10212</name>
</gene>
<proteinExistence type="predicted"/>
<feature type="compositionally biased region" description="Basic and acidic residues" evidence="5">
    <location>
        <begin position="626"/>
        <end position="656"/>
    </location>
</feature>
<comment type="caution">
    <text evidence="7">The sequence shown here is derived from an EMBL/GenBank/DDBJ whole genome shotgun (WGS) entry which is preliminary data.</text>
</comment>
<evidence type="ECO:0000256" key="4">
    <source>
        <dbReference type="ARBA" id="ARBA00022803"/>
    </source>
</evidence>
<reference evidence="7 8" key="1">
    <citation type="journal article" date="2018" name="Genome Biol. Evol.">
        <title>Multiple Roots of Fruiting Body Formation in Amoebozoa.</title>
        <authorList>
            <person name="Hillmann F."/>
            <person name="Forbes G."/>
            <person name="Novohradska S."/>
            <person name="Ferling I."/>
            <person name="Riege K."/>
            <person name="Groth M."/>
            <person name="Westermann M."/>
            <person name="Marz M."/>
            <person name="Spaller T."/>
            <person name="Winckler T."/>
            <person name="Schaap P."/>
            <person name="Glockner G."/>
        </authorList>
    </citation>
    <scope>NUCLEOTIDE SEQUENCE [LARGE SCALE GENOMIC DNA]</scope>
    <source>
        <strain evidence="7 8">Jena</strain>
    </source>
</reference>
<accession>A0A2P6MQ75</accession>
<evidence type="ECO:0000313" key="8">
    <source>
        <dbReference type="Proteomes" id="UP000241769"/>
    </source>
</evidence>
<name>A0A2P6MQ75_9EUKA</name>
<dbReference type="PANTHER" id="PTHR44998">
    <property type="match status" value="1"/>
</dbReference>
<evidence type="ECO:0000256" key="1">
    <source>
        <dbReference type="ARBA" id="ARBA00004922"/>
    </source>
</evidence>
<dbReference type="Pfam" id="PF13844">
    <property type="entry name" value="Glyco_transf_41"/>
    <property type="match status" value="2"/>
</dbReference>
<evidence type="ECO:0000256" key="5">
    <source>
        <dbReference type="SAM" id="MobiDB-lite"/>
    </source>
</evidence>
<dbReference type="InterPro" id="IPR011990">
    <property type="entry name" value="TPR-like_helical_dom_sf"/>
</dbReference>
<feature type="domain" description="O-GlcNAc transferase C-terminal" evidence="6">
    <location>
        <begin position="229"/>
        <end position="385"/>
    </location>
</feature>
<dbReference type="InParanoid" id="A0A2P6MQ75"/>
<comment type="pathway">
    <text evidence="1">Protein modification; protein glycosylation.</text>
</comment>
<dbReference type="PANTHER" id="PTHR44998:SF1">
    <property type="entry name" value="UDP-N-ACETYLGLUCOSAMINE--PEPTIDE N-ACETYLGLUCOSAMINYLTRANSFERASE 110 KDA SUBUNIT"/>
    <property type="match status" value="1"/>
</dbReference>
<dbReference type="Gene3D" id="1.25.40.10">
    <property type="entry name" value="Tetratricopeptide repeat domain"/>
    <property type="match status" value="1"/>
</dbReference>
<evidence type="ECO:0000256" key="3">
    <source>
        <dbReference type="ARBA" id="ARBA00022737"/>
    </source>
</evidence>
<dbReference type="SUPFAM" id="SSF48452">
    <property type="entry name" value="TPR-like"/>
    <property type="match status" value="1"/>
</dbReference>
<dbReference type="GO" id="GO:0016757">
    <property type="term" value="F:glycosyltransferase activity"/>
    <property type="evidence" value="ECO:0007669"/>
    <property type="project" value="UniProtKB-KW"/>
</dbReference>
<dbReference type="Gene3D" id="3.40.50.2000">
    <property type="entry name" value="Glycogen Phosphorylase B"/>
    <property type="match status" value="1"/>
</dbReference>
<dbReference type="Gene3D" id="3.40.50.11380">
    <property type="match status" value="1"/>
</dbReference>
<feature type="region of interest" description="Disordered" evidence="5">
    <location>
        <begin position="621"/>
        <end position="667"/>
    </location>
</feature>
<organism evidence="7 8">
    <name type="scientific">Planoprotostelium fungivorum</name>
    <dbReference type="NCBI Taxonomy" id="1890364"/>
    <lineage>
        <taxon>Eukaryota</taxon>
        <taxon>Amoebozoa</taxon>
        <taxon>Evosea</taxon>
        <taxon>Variosea</taxon>
        <taxon>Cavosteliida</taxon>
        <taxon>Cavosteliaceae</taxon>
        <taxon>Planoprotostelium</taxon>
    </lineage>
</organism>
<dbReference type="AlphaFoldDB" id="A0A2P6MQ75"/>
<keyword evidence="4" id="KW-0802">TPR repeat</keyword>
<evidence type="ECO:0000256" key="2">
    <source>
        <dbReference type="ARBA" id="ARBA00022679"/>
    </source>
</evidence>
<keyword evidence="2 7" id="KW-0808">Transferase</keyword>
<keyword evidence="8" id="KW-1185">Reference proteome</keyword>
<evidence type="ECO:0000313" key="7">
    <source>
        <dbReference type="EMBL" id="PRP73842.1"/>
    </source>
</evidence>
<dbReference type="InterPro" id="IPR029489">
    <property type="entry name" value="OGT/SEC/SPY_C"/>
</dbReference>